<feature type="domain" description="Bacterial type II secretion system protein E" evidence="5">
    <location>
        <begin position="472"/>
        <end position="486"/>
    </location>
</feature>
<dbReference type="Gene3D" id="3.30.450.90">
    <property type="match status" value="1"/>
</dbReference>
<comment type="caution">
    <text evidence="6">The sequence shown here is derived from an EMBL/GenBank/DDBJ whole genome shotgun (WGS) entry which is preliminary data.</text>
</comment>
<evidence type="ECO:0000313" key="7">
    <source>
        <dbReference type="Proteomes" id="UP001642464"/>
    </source>
</evidence>
<dbReference type="PROSITE" id="PS00662">
    <property type="entry name" value="T2SP_E"/>
    <property type="match status" value="1"/>
</dbReference>
<dbReference type="EMBL" id="CAXAMM010002563">
    <property type="protein sequence ID" value="CAK8996668.1"/>
    <property type="molecule type" value="Genomic_DNA"/>
</dbReference>
<keyword evidence="1" id="KW-0547">Nucleotide-binding</keyword>
<evidence type="ECO:0000256" key="1">
    <source>
        <dbReference type="ARBA" id="ARBA00022741"/>
    </source>
</evidence>
<keyword evidence="7" id="KW-1185">Reference proteome</keyword>
<sequence length="654" mass="69213">MVVVSGNEFVLQVLSLAGLDKVWTIVPSESAALQKLGVNRSILPTSGGRADEAGAPRSNVAFGFLAAGGIAVVVAVGIAAVVQYSDQISAPLTGAFCVALAVGIVCGVLGLATGRGAARWQGGVLALVGCGLFAGAYLYRPAVFAEFAGAPAANAVEDPESAPGGIVDPCGERSERIPSPNLQDELMSDNAHNENGPASSVEQASTPPAGHSNDQEPSSAPAGAESQAPSEGATTSEASNGAAAEPAQARSPESRQRVLQNELMSLVDVVGPGPLVDLLLERSFELGATDIHFDPRGDGLHVRLRVDGLLHDVMVLEPQVAPQVISRIKLMAGMDITERRLAQDGHISSAVLRHQRDVRVGAGPTVNGERVVMRLMPDSSKFNSLEDLGLTSDQIEIVHRGIHAPYGVVLSVGPVGSGKSTTTYSCLSLLNDPTRSLTTIEDPVERRIDGINQIQIEGRFNFGFVEALRGVLRQDPDVIMVGEIRDPETAHIAVRAGLTGTRVLSTLHANDTGATVDVFREFEIPPMFIADAINCVIAQRLLRKVCTQDREFYTPDAAMLQMLRLPPESAETVKLVRGVPSDANFHTGYLGRTGIFEVLLVEDETREAILAGKSGREVTEIARSNGMTTLSESAIEKVIACETTIEEMHRVMVT</sequence>
<reference evidence="6 7" key="1">
    <citation type="submission" date="2024-02" db="EMBL/GenBank/DDBJ databases">
        <authorList>
            <person name="Chen Y."/>
            <person name="Shah S."/>
            <person name="Dougan E. K."/>
            <person name="Thang M."/>
            <person name="Chan C."/>
        </authorList>
    </citation>
    <scope>NUCLEOTIDE SEQUENCE [LARGE SCALE GENOMIC DNA]</scope>
</reference>
<accession>A0ABP0I316</accession>
<evidence type="ECO:0000259" key="5">
    <source>
        <dbReference type="PROSITE" id="PS00662"/>
    </source>
</evidence>
<feature type="transmembrane region" description="Helical" evidence="4">
    <location>
        <begin position="123"/>
        <end position="139"/>
    </location>
</feature>
<evidence type="ECO:0000256" key="4">
    <source>
        <dbReference type="SAM" id="Phobius"/>
    </source>
</evidence>
<dbReference type="PANTHER" id="PTHR30258:SF2">
    <property type="entry name" value="COMG OPERON PROTEIN 1"/>
    <property type="match status" value="1"/>
</dbReference>
<protein>
    <submittedName>
        <fullName evidence="6">Type IV pilus assembly ATPase PilB</fullName>
    </submittedName>
</protein>
<evidence type="ECO:0000256" key="3">
    <source>
        <dbReference type="SAM" id="MobiDB-lite"/>
    </source>
</evidence>
<evidence type="ECO:0000256" key="2">
    <source>
        <dbReference type="ARBA" id="ARBA00022840"/>
    </source>
</evidence>
<dbReference type="PANTHER" id="PTHR30258">
    <property type="entry name" value="TYPE II SECRETION SYSTEM PROTEIN GSPE-RELATED"/>
    <property type="match status" value="1"/>
</dbReference>
<feature type="compositionally biased region" description="Polar residues" evidence="3">
    <location>
        <begin position="227"/>
        <end position="239"/>
    </location>
</feature>
<dbReference type="SUPFAM" id="SSF52540">
    <property type="entry name" value="P-loop containing nucleoside triphosphate hydrolases"/>
    <property type="match status" value="1"/>
</dbReference>
<keyword evidence="4" id="KW-0472">Membrane</keyword>
<dbReference type="InterPro" id="IPR001482">
    <property type="entry name" value="T2SS/T4SS_dom"/>
</dbReference>
<proteinExistence type="predicted"/>
<evidence type="ECO:0000313" key="6">
    <source>
        <dbReference type="EMBL" id="CAK8996668.1"/>
    </source>
</evidence>
<dbReference type="Gene3D" id="3.40.50.300">
    <property type="entry name" value="P-loop containing nucleotide triphosphate hydrolases"/>
    <property type="match status" value="1"/>
</dbReference>
<dbReference type="Proteomes" id="UP001642464">
    <property type="component" value="Unassembled WGS sequence"/>
</dbReference>
<feature type="compositionally biased region" description="Polar residues" evidence="3">
    <location>
        <begin position="196"/>
        <end position="206"/>
    </location>
</feature>
<keyword evidence="4" id="KW-0812">Transmembrane</keyword>
<dbReference type="InterPro" id="IPR027417">
    <property type="entry name" value="P-loop_NTPase"/>
</dbReference>
<dbReference type="CDD" id="cd01129">
    <property type="entry name" value="PulE-GspE-like"/>
    <property type="match status" value="1"/>
</dbReference>
<feature type="transmembrane region" description="Helical" evidence="4">
    <location>
        <begin position="88"/>
        <end position="111"/>
    </location>
</feature>
<feature type="transmembrane region" description="Helical" evidence="4">
    <location>
        <begin position="60"/>
        <end position="82"/>
    </location>
</feature>
<organism evidence="6 7">
    <name type="scientific">Durusdinium trenchii</name>
    <dbReference type="NCBI Taxonomy" id="1381693"/>
    <lineage>
        <taxon>Eukaryota</taxon>
        <taxon>Sar</taxon>
        <taxon>Alveolata</taxon>
        <taxon>Dinophyceae</taxon>
        <taxon>Suessiales</taxon>
        <taxon>Symbiodiniaceae</taxon>
        <taxon>Durusdinium</taxon>
    </lineage>
</organism>
<feature type="region of interest" description="Disordered" evidence="3">
    <location>
        <begin position="155"/>
        <end position="256"/>
    </location>
</feature>
<gene>
    <name evidence="6" type="ORF">SCF082_LOCUS4896</name>
</gene>
<dbReference type="Pfam" id="PF00437">
    <property type="entry name" value="T2SSE"/>
    <property type="match status" value="1"/>
</dbReference>
<keyword evidence="4" id="KW-1133">Transmembrane helix</keyword>
<keyword evidence="2" id="KW-0067">ATP-binding</keyword>
<name>A0ABP0I316_9DINO</name>